<sequence length="122" mass="13378">MKKRTPQRRTRPHDILQKPENQPPTHAGRRIPLGGGGGRCRGRRRNSTSKFSREGVHNDSLVDPAGNVPIQHSYPSCITCLHGDCVFVSLCVCVGGGRGLVQVFLLFYFLCVCAPGISMSYP</sequence>
<reference evidence="3" key="1">
    <citation type="submission" date="2015-10" db="EMBL/GenBank/DDBJ databases">
        <authorList>
            <person name="Regsiter A."/>
            <person name="william w."/>
        </authorList>
    </citation>
    <scope>NUCLEOTIDE SEQUENCE</scope>
    <source>
        <strain evidence="3">Montdore</strain>
    </source>
</reference>
<keyword evidence="4" id="KW-1185">Reference proteome</keyword>
<keyword evidence="2" id="KW-1133">Transmembrane helix</keyword>
<protein>
    <submittedName>
        <fullName evidence="3">Uncharacterized protein</fullName>
    </submittedName>
</protein>
<evidence type="ECO:0000313" key="3">
    <source>
        <dbReference type="EMBL" id="CUS11977.1"/>
    </source>
</evidence>
<dbReference type="Proteomes" id="UP001412239">
    <property type="component" value="Unassembled WGS sequence"/>
</dbReference>
<name>A0A292PZY1_9PEZI</name>
<evidence type="ECO:0000256" key="1">
    <source>
        <dbReference type="SAM" id="MobiDB-lite"/>
    </source>
</evidence>
<keyword evidence="2" id="KW-0472">Membrane</keyword>
<dbReference type="AlphaFoldDB" id="A0A292PZY1"/>
<proteinExistence type="predicted"/>
<keyword evidence="2" id="KW-0812">Transmembrane</keyword>
<accession>A0A292PZY1</accession>
<gene>
    <name evidence="3" type="ORF">GSTUAT00003891001</name>
</gene>
<evidence type="ECO:0000256" key="2">
    <source>
        <dbReference type="SAM" id="Phobius"/>
    </source>
</evidence>
<evidence type="ECO:0000313" key="4">
    <source>
        <dbReference type="Proteomes" id="UP001412239"/>
    </source>
</evidence>
<feature type="transmembrane region" description="Helical" evidence="2">
    <location>
        <begin position="103"/>
        <end position="121"/>
    </location>
</feature>
<organism evidence="3 4">
    <name type="scientific">Tuber aestivum</name>
    <name type="common">summer truffle</name>
    <dbReference type="NCBI Taxonomy" id="59557"/>
    <lineage>
        <taxon>Eukaryota</taxon>
        <taxon>Fungi</taxon>
        <taxon>Dikarya</taxon>
        <taxon>Ascomycota</taxon>
        <taxon>Pezizomycotina</taxon>
        <taxon>Pezizomycetes</taxon>
        <taxon>Pezizales</taxon>
        <taxon>Tuberaceae</taxon>
        <taxon>Tuber</taxon>
    </lineage>
</organism>
<dbReference type="EMBL" id="LN891007">
    <property type="protein sequence ID" value="CUS11977.1"/>
    <property type="molecule type" value="Genomic_DNA"/>
</dbReference>
<feature type="compositionally biased region" description="Basic residues" evidence="1">
    <location>
        <begin position="1"/>
        <end position="11"/>
    </location>
</feature>
<feature type="region of interest" description="Disordered" evidence="1">
    <location>
        <begin position="1"/>
        <end position="58"/>
    </location>
</feature>